<dbReference type="AlphaFoldDB" id="A0A8B2NVT3"/>
<evidence type="ECO:0000313" key="4">
    <source>
        <dbReference type="Proteomes" id="UP000249590"/>
    </source>
</evidence>
<sequence>MTDDDRPGTPQDDAMQSLIGKQLRTLYDSVLVEPIPDKLVELLMKLDQVSADKSDDATHPSNDDESADQQ</sequence>
<evidence type="ECO:0000256" key="1">
    <source>
        <dbReference type="SAM" id="MobiDB-lite"/>
    </source>
</evidence>
<organism evidence="3 4">
    <name type="scientific">Acuticoccus sediminis</name>
    <dbReference type="NCBI Taxonomy" id="2184697"/>
    <lineage>
        <taxon>Bacteria</taxon>
        <taxon>Pseudomonadati</taxon>
        <taxon>Pseudomonadota</taxon>
        <taxon>Alphaproteobacteria</taxon>
        <taxon>Hyphomicrobiales</taxon>
        <taxon>Amorphaceae</taxon>
        <taxon>Acuticoccus</taxon>
    </lineage>
</organism>
<accession>A0A8B2NVT3</accession>
<name>A0A8B2NVT3_9HYPH</name>
<dbReference type="RefSeq" id="WP_111346438.1">
    <property type="nucleotide sequence ID" value="NZ_JAIWKD010000008.1"/>
</dbReference>
<dbReference type="Pfam" id="PF18557">
    <property type="entry name" value="NepR"/>
    <property type="match status" value="1"/>
</dbReference>
<reference evidence="3 4" key="1">
    <citation type="submission" date="2018-05" db="EMBL/GenBank/DDBJ databases">
        <title>Acuticoccus sediminis sp. nov., isolated from deep-sea sediment of Indian Ocean.</title>
        <authorList>
            <person name="Liu X."/>
            <person name="Lai Q."/>
            <person name="Du Y."/>
            <person name="Sun F."/>
            <person name="Zhang X."/>
            <person name="Wang S."/>
            <person name="Shao Z."/>
        </authorList>
    </citation>
    <scope>NUCLEOTIDE SEQUENCE [LARGE SCALE GENOMIC DNA]</scope>
    <source>
        <strain evidence="3 4">PTG4-2</strain>
    </source>
</reference>
<gene>
    <name evidence="3" type="ORF">DLJ53_14480</name>
</gene>
<protein>
    <recommendedName>
        <fullName evidence="2">Anti-sigma factor NepR domain-containing protein</fullName>
    </recommendedName>
</protein>
<proteinExistence type="predicted"/>
<evidence type="ECO:0000313" key="3">
    <source>
        <dbReference type="EMBL" id="RAI00471.1"/>
    </source>
</evidence>
<evidence type="ECO:0000259" key="2">
    <source>
        <dbReference type="Pfam" id="PF18557"/>
    </source>
</evidence>
<feature type="region of interest" description="Disordered" evidence="1">
    <location>
        <begin position="50"/>
        <end position="70"/>
    </location>
</feature>
<feature type="compositionally biased region" description="Basic and acidic residues" evidence="1">
    <location>
        <begin position="50"/>
        <end position="62"/>
    </location>
</feature>
<dbReference type="InterPro" id="IPR041649">
    <property type="entry name" value="NepR"/>
</dbReference>
<keyword evidence="4" id="KW-1185">Reference proteome</keyword>
<dbReference type="Proteomes" id="UP000249590">
    <property type="component" value="Unassembled WGS sequence"/>
</dbReference>
<feature type="domain" description="Anti-sigma factor NepR" evidence="2">
    <location>
        <begin position="16"/>
        <end position="48"/>
    </location>
</feature>
<comment type="caution">
    <text evidence="3">The sequence shown here is derived from an EMBL/GenBank/DDBJ whole genome shotgun (WGS) entry which is preliminary data.</text>
</comment>
<dbReference type="EMBL" id="QHHQ01000003">
    <property type="protein sequence ID" value="RAI00471.1"/>
    <property type="molecule type" value="Genomic_DNA"/>
</dbReference>